<dbReference type="EMBL" id="JACXVP010000009">
    <property type="protein sequence ID" value="KAG5586391.1"/>
    <property type="molecule type" value="Genomic_DNA"/>
</dbReference>
<gene>
    <name evidence="4" type="ORF">H5410_046825</name>
</gene>
<keyword evidence="5" id="KW-1185">Reference proteome</keyword>
<dbReference type="PROSITE" id="PS50158">
    <property type="entry name" value="ZF_CCHC"/>
    <property type="match status" value="1"/>
</dbReference>
<evidence type="ECO:0000256" key="1">
    <source>
        <dbReference type="PROSITE-ProRule" id="PRU00047"/>
    </source>
</evidence>
<dbReference type="PANTHER" id="PTHR31286:SF177">
    <property type="entry name" value="ENDONUCLEASE_EXONUCLEASE_PHOSPHATASE"/>
    <property type="match status" value="1"/>
</dbReference>
<evidence type="ECO:0000259" key="3">
    <source>
        <dbReference type="PROSITE" id="PS50158"/>
    </source>
</evidence>
<keyword evidence="1" id="KW-0863">Zinc-finger</keyword>
<dbReference type="AlphaFoldDB" id="A0A9J5XFH4"/>
<keyword evidence="1" id="KW-0479">Metal-binding</keyword>
<keyword evidence="1" id="KW-0862">Zinc</keyword>
<proteinExistence type="predicted"/>
<comment type="caution">
    <text evidence="4">The sequence shown here is derived from an EMBL/GenBank/DDBJ whole genome shotgun (WGS) entry which is preliminary data.</text>
</comment>
<feature type="compositionally biased region" description="Low complexity" evidence="2">
    <location>
        <begin position="28"/>
        <end position="37"/>
    </location>
</feature>
<feature type="region of interest" description="Disordered" evidence="2">
    <location>
        <begin position="142"/>
        <end position="213"/>
    </location>
</feature>
<dbReference type="OrthoDB" id="1002340at2759"/>
<feature type="compositionally biased region" description="Basic and acidic residues" evidence="2">
    <location>
        <begin position="405"/>
        <end position="416"/>
    </location>
</feature>
<evidence type="ECO:0000256" key="2">
    <source>
        <dbReference type="SAM" id="MobiDB-lite"/>
    </source>
</evidence>
<name>A0A9J5XFH4_SOLCO</name>
<dbReference type="GO" id="GO:0008270">
    <property type="term" value="F:zinc ion binding"/>
    <property type="evidence" value="ECO:0007669"/>
    <property type="project" value="UniProtKB-KW"/>
</dbReference>
<dbReference type="GO" id="GO:0003676">
    <property type="term" value="F:nucleic acid binding"/>
    <property type="evidence" value="ECO:0007669"/>
    <property type="project" value="InterPro"/>
</dbReference>
<accession>A0A9J5XFH4</accession>
<organism evidence="4 5">
    <name type="scientific">Solanum commersonii</name>
    <name type="common">Commerson's wild potato</name>
    <name type="synonym">Commerson's nightshade</name>
    <dbReference type="NCBI Taxonomy" id="4109"/>
    <lineage>
        <taxon>Eukaryota</taxon>
        <taxon>Viridiplantae</taxon>
        <taxon>Streptophyta</taxon>
        <taxon>Embryophyta</taxon>
        <taxon>Tracheophyta</taxon>
        <taxon>Spermatophyta</taxon>
        <taxon>Magnoliopsida</taxon>
        <taxon>eudicotyledons</taxon>
        <taxon>Gunneridae</taxon>
        <taxon>Pentapetalae</taxon>
        <taxon>asterids</taxon>
        <taxon>lamiids</taxon>
        <taxon>Solanales</taxon>
        <taxon>Solanaceae</taxon>
        <taxon>Solanoideae</taxon>
        <taxon>Solaneae</taxon>
        <taxon>Solanum</taxon>
    </lineage>
</organism>
<feature type="domain" description="CCHC-type" evidence="3">
    <location>
        <begin position="387"/>
        <end position="400"/>
    </location>
</feature>
<dbReference type="Pfam" id="PF14111">
    <property type="entry name" value="DUF4283"/>
    <property type="match status" value="1"/>
</dbReference>
<evidence type="ECO:0000313" key="5">
    <source>
        <dbReference type="Proteomes" id="UP000824120"/>
    </source>
</evidence>
<reference evidence="4 5" key="1">
    <citation type="submission" date="2020-09" db="EMBL/GenBank/DDBJ databases">
        <title>De no assembly of potato wild relative species, Solanum commersonii.</title>
        <authorList>
            <person name="Cho K."/>
        </authorList>
    </citation>
    <scope>NUCLEOTIDE SEQUENCE [LARGE SCALE GENOMIC DNA]</scope>
    <source>
        <strain evidence="4">LZ3.2</strain>
        <tissue evidence="4">Leaf</tissue>
    </source>
</reference>
<dbReference type="PANTHER" id="PTHR31286">
    <property type="entry name" value="GLYCINE-RICH CELL WALL STRUCTURAL PROTEIN 1.8-LIKE"/>
    <property type="match status" value="1"/>
</dbReference>
<feature type="compositionally biased region" description="Polar residues" evidence="2">
    <location>
        <begin position="187"/>
        <end position="197"/>
    </location>
</feature>
<feature type="compositionally biased region" description="Polar residues" evidence="2">
    <location>
        <begin position="444"/>
        <end position="453"/>
    </location>
</feature>
<feature type="compositionally biased region" description="Polar residues" evidence="2">
    <location>
        <begin position="461"/>
        <end position="473"/>
    </location>
</feature>
<evidence type="ECO:0000313" key="4">
    <source>
        <dbReference type="EMBL" id="KAG5586391.1"/>
    </source>
</evidence>
<feature type="compositionally biased region" description="Basic and acidic residues" evidence="2">
    <location>
        <begin position="58"/>
        <end position="70"/>
    </location>
</feature>
<sequence length="676" mass="77663">MPPDDRFRPPDPSTMMPTPNIHPLLPESSSTLSYSSSQAKETGDSSQRRHQNCSNIEVFRDDSDIRDCHTGRGGHNIEASSSSQGGVVSASNYARIPAINLENIQYEKEIEIQHKEGKQHVQDLGQSSTSHMDEQLIKNQSKNTSIHHTDKSHTPLIPASQVPVNSGNEQRRKENEQIWVAKEQRKSNTVKASFRTDQQNDRPPGNIPNLSKTDPLAALAPYTVLQTYADRLRYNQAKCDVSITLIAPEITTKQGLPAVLYVKKEVMKDLAATCKYTLIGKFSNTMPKVELIRNNFILQTQLFGGVKIAHFNSRHVYIDLDNEMDYNMVLYLDSASIKKTRGSQARVKVHVDLTEKRPPYIWMGYVGEDITDGRWQKIEYDNILDYCFYCKHQGHLESDCTIRQRDEDKKKKELKNMRNKHNKDKDSNPQQSKGHKKSNKSDSRPQIATAQRQVQDEYNRKSANIRQDNNNRPVQEDKNFAQVTQINIRQEVSTGQAVIGIDLMLPSPNPITNVDNIIAENYIDQTCLAIYTYSYYCCPNSPSTTIKYIETIIADFYWGRDQNRRKYHWASLDTMSFPYTEGGVGIRRLPDICTSLQYTQWWNLTSRVSLWSQFLKAKYCQRAHLVEKMVHTGDSLMWRYMMKHKLQVEENIGWKIKSGSCSFWWDDWLGMGALAT</sequence>
<feature type="region of interest" description="Disordered" evidence="2">
    <location>
        <begin position="1"/>
        <end position="86"/>
    </location>
</feature>
<feature type="region of interest" description="Disordered" evidence="2">
    <location>
        <begin position="405"/>
        <end position="477"/>
    </location>
</feature>
<dbReference type="Proteomes" id="UP000824120">
    <property type="component" value="Chromosome 9"/>
</dbReference>
<dbReference type="InterPro" id="IPR040256">
    <property type="entry name" value="At4g02000-like"/>
</dbReference>
<dbReference type="InterPro" id="IPR025558">
    <property type="entry name" value="DUF4283"/>
</dbReference>
<protein>
    <recommendedName>
        <fullName evidence="3">CCHC-type domain-containing protein</fullName>
    </recommendedName>
</protein>
<feature type="compositionally biased region" description="Basic and acidic residues" evidence="2">
    <location>
        <begin position="169"/>
        <end position="186"/>
    </location>
</feature>
<dbReference type="InterPro" id="IPR001878">
    <property type="entry name" value="Znf_CCHC"/>
</dbReference>